<dbReference type="AlphaFoldDB" id="A0A6A2ZEN3"/>
<dbReference type="SUPFAM" id="SSF48371">
    <property type="entry name" value="ARM repeat"/>
    <property type="match status" value="1"/>
</dbReference>
<dbReference type="EMBL" id="VEPZ02001161">
    <property type="protein sequence ID" value="KAE8690143.1"/>
    <property type="molecule type" value="Genomic_DNA"/>
</dbReference>
<protein>
    <submittedName>
        <fullName evidence="2">Hyphally regulated cell wall protein 3-like isoform X1</fullName>
    </submittedName>
</protein>
<feature type="region of interest" description="Disordered" evidence="1">
    <location>
        <begin position="177"/>
        <end position="215"/>
    </location>
</feature>
<keyword evidence="3" id="KW-1185">Reference proteome</keyword>
<feature type="region of interest" description="Disordered" evidence="1">
    <location>
        <begin position="13"/>
        <end position="37"/>
    </location>
</feature>
<dbReference type="Gene3D" id="1.25.10.10">
    <property type="entry name" value="Leucine-rich Repeat Variant"/>
    <property type="match status" value="2"/>
</dbReference>
<dbReference type="PANTHER" id="PTHR46700">
    <property type="entry name" value="ARM REPEAT SUPERFAMILY PROTEIN"/>
    <property type="match status" value="1"/>
</dbReference>
<comment type="caution">
    <text evidence="2">The sequence shown here is derived from an EMBL/GenBank/DDBJ whole genome shotgun (WGS) entry which is preliminary data.</text>
</comment>
<accession>A0A6A2ZEN3</accession>
<reference evidence="2" key="1">
    <citation type="submission" date="2019-09" db="EMBL/GenBank/DDBJ databases">
        <title>Draft genome information of white flower Hibiscus syriacus.</title>
        <authorList>
            <person name="Kim Y.-M."/>
        </authorList>
    </citation>
    <scope>NUCLEOTIDE SEQUENCE [LARGE SCALE GENOMIC DNA]</scope>
    <source>
        <strain evidence="2">YM2019G1</strain>
    </source>
</reference>
<dbReference type="InterPro" id="IPR016024">
    <property type="entry name" value="ARM-type_fold"/>
</dbReference>
<evidence type="ECO:0000313" key="2">
    <source>
        <dbReference type="EMBL" id="KAE8690143.1"/>
    </source>
</evidence>
<proteinExistence type="predicted"/>
<dbReference type="PANTHER" id="PTHR46700:SF1">
    <property type="entry name" value="ARM REPEAT SUPERFAMILY PROTEIN"/>
    <property type="match status" value="1"/>
</dbReference>
<dbReference type="Pfam" id="PF14009">
    <property type="entry name" value="PADRE"/>
    <property type="match status" value="1"/>
</dbReference>
<feature type="compositionally biased region" description="Polar residues" evidence="1">
    <location>
        <begin position="24"/>
        <end position="37"/>
    </location>
</feature>
<evidence type="ECO:0000256" key="1">
    <source>
        <dbReference type="SAM" id="MobiDB-lite"/>
    </source>
</evidence>
<name>A0A6A2ZEN3_HIBSY</name>
<sequence length="461" mass="50912">MLNKFLNARKLAPFASHGRPRPGSIQQGARESHGTSSALKIVHPGGVVESYYMAIPAVNIMKKYPSFVLARPEVFRRPWDSLVRSHEILSPGEKFYRPSSHRTKATSEDQKARRRSFGITILHRCIDVKHKSGLAAIKTRKDEGIVAIADNSNKEFQQGEKRKPKNGVSWQPRLEAISERGDTTSNPNDRRQRHQRQRRTSLEPPETNPCNGASEKLITGDVQAKIKAARDIRKVVRKSSGKTRLKFAPAGVIPPLVSMPSCPNLDACQASLLALLNLAVRNGAVPPLVEILKLQNNGLKELVTAAILTLSAAAPNISAIASSGAAPFLFKSSAPEVFKEKSMPSLHYTTYRPAKRIRRASRDHRYGLILTLVETVEDGSLLSTQHAVGALLSLCESCREKYREHILKEGAIPGLLRLTVEGTNIAQERARTLLDLLRDTPQEKKLAPSVQGRIVIISPFM</sequence>
<dbReference type="Proteomes" id="UP000436088">
    <property type="component" value="Unassembled WGS sequence"/>
</dbReference>
<evidence type="ECO:0000313" key="3">
    <source>
        <dbReference type="Proteomes" id="UP000436088"/>
    </source>
</evidence>
<dbReference type="InterPro" id="IPR011989">
    <property type="entry name" value="ARM-like"/>
</dbReference>
<gene>
    <name evidence="2" type="ORF">F3Y22_tig00110925pilonHSYRG00022</name>
</gene>
<feature type="region of interest" description="Disordered" evidence="1">
    <location>
        <begin position="94"/>
        <end position="113"/>
    </location>
</feature>
<dbReference type="InterPro" id="IPR025322">
    <property type="entry name" value="PADRE_dom"/>
</dbReference>
<organism evidence="2 3">
    <name type="scientific">Hibiscus syriacus</name>
    <name type="common">Rose of Sharon</name>
    <dbReference type="NCBI Taxonomy" id="106335"/>
    <lineage>
        <taxon>Eukaryota</taxon>
        <taxon>Viridiplantae</taxon>
        <taxon>Streptophyta</taxon>
        <taxon>Embryophyta</taxon>
        <taxon>Tracheophyta</taxon>
        <taxon>Spermatophyta</taxon>
        <taxon>Magnoliopsida</taxon>
        <taxon>eudicotyledons</taxon>
        <taxon>Gunneridae</taxon>
        <taxon>Pentapetalae</taxon>
        <taxon>rosids</taxon>
        <taxon>malvids</taxon>
        <taxon>Malvales</taxon>
        <taxon>Malvaceae</taxon>
        <taxon>Malvoideae</taxon>
        <taxon>Hibiscus</taxon>
    </lineage>
</organism>